<proteinExistence type="predicted"/>
<dbReference type="PIRSF" id="PIRSF016789">
    <property type="entry name" value="DUF454"/>
    <property type="match status" value="1"/>
</dbReference>
<reference evidence="2 3" key="1">
    <citation type="submission" date="2023-09" db="EMBL/GenBank/DDBJ databases">
        <authorList>
            <person name="Rey-Velasco X."/>
        </authorList>
    </citation>
    <scope>NUCLEOTIDE SEQUENCE [LARGE SCALE GENOMIC DNA]</scope>
    <source>
        <strain evidence="2 3">F158</strain>
    </source>
</reference>
<protein>
    <submittedName>
        <fullName evidence="2">YbaN family protein</fullName>
    </submittedName>
</protein>
<comment type="caution">
    <text evidence="2">The sequence shown here is derived from an EMBL/GenBank/DDBJ whole genome shotgun (WGS) entry which is preliminary data.</text>
</comment>
<evidence type="ECO:0000313" key="2">
    <source>
        <dbReference type="EMBL" id="MDT0681487.1"/>
    </source>
</evidence>
<keyword evidence="1" id="KW-1133">Transmembrane helix</keyword>
<feature type="transmembrane region" description="Helical" evidence="1">
    <location>
        <begin position="12"/>
        <end position="38"/>
    </location>
</feature>
<dbReference type="RefSeq" id="WP_311689208.1">
    <property type="nucleotide sequence ID" value="NZ_JAVRHL010000001.1"/>
</dbReference>
<dbReference type="PANTHER" id="PTHR35813">
    <property type="entry name" value="INNER MEMBRANE PROTEIN YBAN"/>
    <property type="match status" value="1"/>
</dbReference>
<keyword evidence="1" id="KW-0812">Transmembrane</keyword>
<gene>
    <name evidence="2" type="ORF">RM543_02225</name>
</gene>
<keyword evidence="3" id="KW-1185">Reference proteome</keyword>
<sequence>MKAVWILAGWAAMMLAILGVVLPLLPTTPFLLLAALCFSRSSPRLHRWLTEHRHFGPPIRNWEAHGAISTRAKIFAIGTMSAVLVFSAIIGLPAYAIALQGSLMAIGALFILTRPGGPS</sequence>
<keyword evidence="1" id="KW-0472">Membrane</keyword>
<name>A0ABU3DCP5_9RHOB</name>
<dbReference type="Proteomes" id="UP001265259">
    <property type="component" value="Unassembled WGS sequence"/>
</dbReference>
<dbReference type="EMBL" id="JAVRHL010000001">
    <property type="protein sequence ID" value="MDT0681487.1"/>
    <property type="molecule type" value="Genomic_DNA"/>
</dbReference>
<accession>A0ABU3DCP5</accession>
<dbReference type="InterPro" id="IPR007401">
    <property type="entry name" value="DUF454"/>
</dbReference>
<evidence type="ECO:0000313" key="3">
    <source>
        <dbReference type="Proteomes" id="UP001265259"/>
    </source>
</evidence>
<dbReference type="Pfam" id="PF04304">
    <property type="entry name" value="DUF454"/>
    <property type="match status" value="1"/>
</dbReference>
<evidence type="ECO:0000256" key="1">
    <source>
        <dbReference type="SAM" id="Phobius"/>
    </source>
</evidence>
<dbReference type="PANTHER" id="PTHR35813:SF1">
    <property type="entry name" value="INNER MEMBRANE PROTEIN YBAN"/>
    <property type="match status" value="1"/>
</dbReference>
<feature type="transmembrane region" description="Helical" evidence="1">
    <location>
        <begin position="74"/>
        <end position="91"/>
    </location>
</feature>
<organism evidence="2 3">
    <name type="scientific">Tropicimonas omnivorans</name>
    <dbReference type="NCBI Taxonomy" id="3075590"/>
    <lineage>
        <taxon>Bacteria</taxon>
        <taxon>Pseudomonadati</taxon>
        <taxon>Pseudomonadota</taxon>
        <taxon>Alphaproteobacteria</taxon>
        <taxon>Rhodobacterales</taxon>
        <taxon>Roseobacteraceae</taxon>
        <taxon>Tropicimonas</taxon>
    </lineage>
</organism>